<dbReference type="PANTHER" id="PTHR36159:SF1">
    <property type="entry name" value="RETROVIRUS-RELATED POL POLYPROTEIN FROM TRANSPOSON 412-LIKE PROTEIN"/>
    <property type="match status" value="1"/>
</dbReference>
<feature type="domain" description="Double jelly roll-like" evidence="1">
    <location>
        <begin position="123"/>
        <end position="182"/>
    </location>
</feature>
<dbReference type="STRING" id="34720.A0A151JWM5"/>
<proteinExistence type="predicted"/>
<evidence type="ECO:0000313" key="2">
    <source>
        <dbReference type="EMBL" id="KYN38533.1"/>
    </source>
</evidence>
<evidence type="ECO:0000313" key="3">
    <source>
        <dbReference type="Proteomes" id="UP000078541"/>
    </source>
</evidence>
<name>A0A151JWM5_9HYME</name>
<feature type="domain" description="Double jelly roll-like" evidence="1">
    <location>
        <begin position="57"/>
        <end position="120"/>
    </location>
</feature>
<organism evidence="2 3">
    <name type="scientific">Trachymyrmex septentrionalis</name>
    <dbReference type="NCBI Taxonomy" id="34720"/>
    <lineage>
        <taxon>Eukaryota</taxon>
        <taxon>Metazoa</taxon>
        <taxon>Ecdysozoa</taxon>
        <taxon>Arthropoda</taxon>
        <taxon>Hexapoda</taxon>
        <taxon>Insecta</taxon>
        <taxon>Pterygota</taxon>
        <taxon>Neoptera</taxon>
        <taxon>Endopterygota</taxon>
        <taxon>Hymenoptera</taxon>
        <taxon>Apocrita</taxon>
        <taxon>Aculeata</taxon>
        <taxon>Formicoidea</taxon>
        <taxon>Formicidae</taxon>
        <taxon>Myrmicinae</taxon>
        <taxon>Trachymyrmex</taxon>
    </lineage>
</organism>
<accession>A0A151JWM5</accession>
<protein>
    <recommendedName>
        <fullName evidence="1">Double jelly roll-like domain-containing protein</fullName>
    </recommendedName>
</protein>
<dbReference type="InterPro" id="IPR049512">
    <property type="entry name" value="DJR-like_dom"/>
</dbReference>
<dbReference type="PANTHER" id="PTHR36159">
    <property type="entry name" value="PROTEIN CBG23766"/>
    <property type="match status" value="1"/>
</dbReference>
<keyword evidence="3" id="KW-1185">Reference proteome</keyword>
<sequence length="195" mass="22577">MYALCVEGKKDTMKAKGVKNNVVAYTLSCNSFFYIKRRLTVKKKNDQMSMTLGNNCVAFLLSFCEDYKRVVVNACHELVLTRAHNDYNCLVGNPVTEPEIELFKVQWRMPHVALNEININCFETLLNVLSFIEKEHFAVINCSRQNESVKSITIDIRIEFDCKENVPAITTVYYLIIHDRVIEYCTLSNVVRKMM</sequence>
<dbReference type="Proteomes" id="UP000078541">
    <property type="component" value="Unassembled WGS sequence"/>
</dbReference>
<dbReference type="AlphaFoldDB" id="A0A151JWM5"/>
<dbReference type="EMBL" id="KQ981659">
    <property type="protein sequence ID" value="KYN38533.1"/>
    <property type="molecule type" value="Genomic_DNA"/>
</dbReference>
<gene>
    <name evidence="2" type="ORF">ALC56_07087</name>
</gene>
<evidence type="ECO:0000259" key="1">
    <source>
        <dbReference type="Pfam" id="PF21738"/>
    </source>
</evidence>
<dbReference type="Pfam" id="PF21738">
    <property type="entry name" value="DJR-like_dom"/>
    <property type="match status" value="2"/>
</dbReference>
<reference evidence="2 3" key="1">
    <citation type="submission" date="2016-03" db="EMBL/GenBank/DDBJ databases">
        <title>Trachymyrmex septentrionalis WGS genome.</title>
        <authorList>
            <person name="Nygaard S."/>
            <person name="Hu H."/>
            <person name="Boomsma J."/>
            <person name="Zhang G."/>
        </authorList>
    </citation>
    <scope>NUCLEOTIDE SEQUENCE [LARGE SCALE GENOMIC DNA]</scope>
    <source>
        <strain evidence="2">Tsep2-gDNA-1</strain>
        <tissue evidence="2">Whole body</tissue>
    </source>
</reference>